<dbReference type="AlphaFoldDB" id="A0A148KNE0"/>
<sequence length="155" mass="17580">MPNHPSLNDVLEGRCNVEWIALSAEKLVIRDWADSENSKGDICNMELSILCGPCSSEYEIYNFGSVSLNIYSVEEEQIQNLEGDSPLGSINFYEEACPTINVKLSKKLVAHLLPFIANDLSGLRVRISIPDWEDKLAKFLPLMSYQVFYEKDQKM</sequence>
<evidence type="ECO:0000313" key="2">
    <source>
        <dbReference type="Proteomes" id="UP000070299"/>
    </source>
</evidence>
<keyword evidence="2" id="KW-1185">Reference proteome</keyword>
<accession>A0A148KNE0</accession>
<dbReference type="OrthoDB" id="9872202at2"/>
<organism evidence="1 2">
    <name type="scientific">Paraglaciecola hydrolytica</name>
    <dbReference type="NCBI Taxonomy" id="1799789"/>
    <lineage>
        <taxon>Bacteria</taxon>
        <taxon>Pseudomonadati</taxon>
        <taxon>Pseudomonadota</taxon>
        <taxon>Gammaproteobacteria</taxon>
        <taxon>Alteromonadales</taxon>
        <taxon>Alteromonadaceae</taxon>
        <taxon>Paraglaciecola</taxon>
    </lineage>
</organism>
<name>A0A148KNE0_9ALTE</name>
<gene>
    <name evidence="1" type="ORF">AX660_19915</name>
</gene>
<dbReference type="RefSeq" id="WP_068379355.1">
    <property type="nucleotide sequence ID" value="NZ_LSNE01000009.1"/>
</dbReference>
<protein>
    <submittedName>
        <fullName evidence="1">Uncharacterized protein</fullName>
    </submittedName>
</protein>
<dbReference type="EMBL" id="LSNE01000009">
    <property type="protein sequence ID" value="KXI27801.1"/>
    <property type="molecule type" value="Genomic_DNA"/>
</dbReference>
<proteinExistence type="predicted"/>
<reference evidence="2" key="1">
    <citation type="submission" date="2016-02" db="EMBL/GenBank/DDBJ databases">
        <authorList>
            <person name="Schultz-Johansen M."/>
            <person name="Glaring M.A."/>
            <person name="Bech P.K."/>
            <person name="Stougaard P."/>
        </authorList>
    </citation>
    <scope>NUCLEOTIDE SEQUENCE [LARGE SCALE GENOMIC DNA]</scope>
    <source>
        <strain evidence="2">S66</strain>
    </source>
</reference>
<dbReference type="Proteomes" id="UP000070299">
    <property type="component" value="Unassembled WGS sequence"/>
</dbReference>
<evidence type="ECO:0000313" key="1">
    <source>
        <dbReference type="EMBL" id="KXI27801.1"/>
    </source>
</evidence>
<comment type="caution">
    <text evidence="1">The sequence shown here is derived from an EMBL/GenBank/DDBJ whole genome shotgun (WGS) entry which is preliminary data.</text>
</comment>